<gene>
    <name evidence="1" type="ORF">ACT18_00495</name>
</gene>
<evidence type="ECO:0000313" key="2">
    <source>
        <dbReference type="Proteomes" id="UP000092668"/>
    </source>
</evidence>
<comment type="caution">
    <text evidence="1">The sequence shown here is derived from an EMBL/GenBank/DDBJ whole genome shotgun (WGS) entry which is preliminary data.</text>
</comment>
<keyword evidence="2" id="KW-1185">Reference proteome</keyword>
<name>A0A1B8SL35_9MYCO</name>
<evidence type="ECO:0000313" key="1">
    <source>
        <dbReference type="EMBL" id="OBY33462.1"/>
    </source>
</evidence>
<protein>
    <submittedName>
        <fullName evidence="1">Uncharacterized protein</fullName>
    </submittedName>
</protein>
<dbReference type="AlphaFoldDB" id="A0A1B8SL35"/>
<dbReference type="Proteomes" id="UP000092668">
    <property type="component" value="Unassembled WGS sequence"/>
</dbReference>
<accession>A0A1B8SL35</accession>
<proteinExistence type="predicted"/>
<reference evidence="1 2" key="1">
    <citation type="submission" date="2015-06" db="EMBL/GenBank/DDBJ databases">
        <title>Genome sequence of Mycobacterium kumamotonense strain Roo.</title>
        <authorList>
            <person name="Greninger A.L."/>
            <person name="Cunningham G."/>
            <person name="Miller S."/>
        </authorList>
    </citation>
    <scope>NUCLEOTIDE SEQUENCE [LARGE SCALE GENOMIC DNA]</scope>
    <source>
        <strain evidence="1 2">Roo</strain>
    </source>
</reference>
<dbReference type="EMBL" id="LFOE01000001">
    <property type="protein sequence ID" value="OBY33462.1"/>
    <property type="molecule type" value="Genomic_DNA"/>
</dbReference>
<sequence>MLRAHQWRKYEDRCRCDDPCTYDEHPPHVAEMVDAALGGLARQYTPWGVVREFRALDEARANRLSGVNPLHEHRISSRWVSGWTPEERSEK</sequence>
<organism evidence="1 2">
    <name type="scientific">Mycolicibacter kumamotonensis</name>
    <dbReference type="NCBI Taxonomy" id="354243"/>
    <lineage>
        <taxon>Bacteria</taxon>
        <taxon>Bacillati</taxon>
        <taxon>Actinomycetota</taxon>
        <taxon>Actinomycetes</taxon>
        <taxon>Mycobacteriales</taxon>
        <taxon>Mycobacteriaceae</taxon>
        <taxon>Mycolicibacter</taxon>
    </lineage>
</organism>